<dbReference type="Gene3D" id="2.20.28.30">
    <property type="entry name" value="RNA polymerase ii, chain L"/>
    <property type="match status" value="1"/>
</dbReference>
<evidence type="ECO:0000256" key="1">
    <source>
        <dbReference type="ARBA" id="ARBA00022723"/>
    </source>
</evidence>
<keyword evidence="1" id="KW-0479">Metal-binding</keyword>
<feature type="region of interest" description="Disordered" evidence="3">
    <location>
        <begin position="566"/>
        <end position="659"/>
    </location>
</feature>
<evidence type="ECO:0000313" key="4">
    <source>
        <dbReference type="EMBL" id="CAK9312082.1"/>
    </source>
</evidence>
<dbReference type="PANTHER" id="PTHR32010">
    <property type="entry name" value="PHOTOSYSTEM II STABILITY/ASSEMBLY FACTOR HCF136, CHLOROPLASTIC"/>
    <property type="match status" value="1"/>
</dbReference>
<evidence type="ECO:0000313" key="5">
    <source>
        <dbReference type="Proteomes" id="UP001642487"/>
    </source>
</evidence>
<dbReference type="InterPro" id="IPR006591">
    <property type="entry name" value="RNAP_P/RPABC4"/>
</dbReference>
<accession>A0ABP0XZZ7</accession>
<feature type="compositionally biased region" description="Basic and acidic residues" evidence="3">
    <location>
        <begin position="566"/>
        <end position="581"/>
    </location>
</feature>
<dbReference type="SMART" id="SM00659">
    <property type="entry name" value="RPOLCX"/>
    <property type="match status" value="1"/>
</dbReference>
<evidence type="ECO:0000256" key="3">
    <source>
        <dbReference type="SAM" id="MobiDB-lite"/>
    </source>
</evidence>
<dbReference type="InterPro" id="IPR029040">
    <property type="entry name" value="RPABC4/Spt4"/>
</dbReference>
<dbReference type="InterPro" id="IPR008507">
    <property type="entry name" value="DUF789"/>
</dbReference>
<dbReference type="EMBL" id="OZ021744">
    <property type="protein sequence ID" value="CAK9312082.1"/>
    <property type="molecule type" value="Genomic_DNA"/>
</dbReference>
<proteinExistence type="predicted"/>
<protein>
    <submittedName>
        <fullName evidence="4">Uncharacterized protein</fullName>
    </submittedName>
</protein>
<reference evidence="4 5" key="1">
    <citation type="submission" date="2024-03" db="EMBL/GenBank/DDBJ databases">
        <authorList>
            <person name="Gkanogiannis A."/>
            <person name="Becerra Lopez-Lavalle L."/>
        </authorList>
    </citation>
    <scope>NUCLEOTIDE SEQUENCE [LARGE SCALE GENOMIC DNA]</scope>
</reference>
<name>A0ABP0XZZ7_9ROSI</name>
<organism evidence="4 5">
    <name type="scientific">Citrullus colocynthis</name>
    <name type="common">colocynth</name>
    <dbReference type="NCBI Taxonomy" id="252529"/>
    <lineage>
        <taxon>Eukaryota</taxon>
        <taxon>Viridiplantae</taxon>
        <taxon>Streptophyta</taxon>
        <taxon>Embryophyta</taxon>
        <taxon>Tracheophyta</taxon>
        <taxon>Spermatophyta</taxon>
        <taxon>Magnoliopsida</taxon>
        <taxon>eudicotyledons</taxon>
        <taxon>Gunneridae</taxon>
        <taxon>Pentapetalae</taxon>
        <taxon>rosids</taxon>
        <taxon>fabids</taxon>
        <taxon>Cucurbitales</taxon>
        <taxon>Cucurbitaceae</taxon>
        <taxon>Benincaseae</taxon>
        <taxon>Citrullus</taxon>
    </lineage>
</organism>
<feature type="region of interest" description="Disordered" evidence="3">
    <location>
        <begin position="490"/>
        <end position="522"/>
    </location>
</feature>
<dbReference type="PANTHER" id="PTHR32010:SF18">
    <property type="entry name" value="DUF789 FAMILY PROTEIN"/>
    <property type="match status" value="1"/>
</dbReference>
<dbReference type="Proteomes" id="UP001642487">
    <property type="component" value="Chromosome 10"/>
</dbReference>
<feature type="compositionally biased region" description="Basic and acidic residues" evidence="3">
    <location>
        <begin position="614"/>
        <end position="645"/>
    </location>
</feature>
<dbReference type="Pfam" id="PF05623">
    <property type="entry name" value="DUF789"/>
    <property type="match status" value="1"/>
</dbReference>
<feature type="compositionally biased region" description="Polar residues" evidence="3">
    <location>
        <begin position="646"/>
        <end position="658"/>
    </location>
</feature>
<feature type="compositionally biased region" description="Polar residues" evidence="3">
    <location>
        <begin position="599"/>
        <end position="610"/>
    </location>
</feature>
<evidence type="ECO:0000256" key="2">
    <source>
        <dbReference type="ARBA" id="ARBA00022833"/>
    </source>
</evidence>
<keyword evidence="5" id="KW-1185">Reference proteome</keyword>
<dbReference type="SUPFAM" id="SSF63393">
    <property type="entry name" value="RNA polymerase subunits"/>
    <property type="match status" value="1"/>
</dbReference>
<gene>
    <name evidence="4" type="ORF">CITCOLO1_LOCUS3759</name>
</gene>
<sequence>MDPQPEPVSYICGDCGMENTLKQGDVIQCRECGYRILYKKRTRRNIADGNTCRSNSALVALAGLYLCLRLQKTMQCALVRSSDFQKGLDKGKESLELRLEENSCSRGIKDSKVSSFGWRNFFDYRCAVISFLTVESDGLWRIVALPPYVDSLDVSCLPQMNRFAAERKLVRKGPASNGTYSFNSFRCRSLLESNNKLLDSKAIESSNKSSGKFSCRSSCSGSALMLSDSSAISAIPIRGAKLQRYGKKNPRKKAKKKEIECKKISSDFVCAETEVSSKDSARGSFLLEACGSNDSDCRDGSVLCSIARETFLPDFRASKSDFERDTKKIIQPLGITDSISSKIDDEHASEVPSSAIKNFSGYYQVCGSENQALIKVPGCTHVNGGVNSRERLFASSCNDFCPKGSLDNNSPYPKCFSLSSTCDNFNLKLNEKKGFGVDLLEKRSSPSRENYYSHNSVRDEVDVNAKVEKANRGIQGCTVSETCSVLPGKKTKQNKKLTGSSRMNRYGGPGSSQRRTGKENRHTVWQKVQRNNSGGCCEQLDQVSPISKQFKGICTPVVGVQMPKVKDKKTGNRKQLKEKFPRRLKRKNTSGQEKVYRPTRNSCGSNTSSMVHKPPNERLDIRPMDFDIRRSSGDPRSRFQNDTTDKCTTSESSESTQPCLDGLMSSKLISDGLNSQRVENVSSSLPRACNSLNQSNLIEIQSPVYLPHLFFQATKGSSLAERSKHNNQSRSPFQNWLPIGGEGSRLTTLARPDFSSVKDASMQPAEFSTSEKSIQERVNCNIVDPVSVATEGIQHSRDGSHGPLENECEVQKMYGYGTTALQDLRSEFDVDEHFNSKSSCEDSSRMEQAVNNACRAQLVSEAIQMETGSPIAMVERFLHLSSPVINQTPKLRSSEIYPRNLPGDVIPCSNETADISLGCLWQWYEKHGSYGLEIKANGYENSNGFGTNNSAFRAYFVPFLSAVQLFKSCKTHGGTTTDPVGFDSCVSDIKVKEPSTCHLPIFSVLFPKPCTDDASVSRVCNQLHSSEQHLASEKKKSSVQSVNLKLSGESELIFEYFEGEQPQQRRPLFDKIHQLVEGDGRLQGKIYGDPTMLNSLTLNDLHAGSWYSVAWYPIYRIPDGNLRAAFLTYHSLRHFVSRTSQSNSPDTNSCLVCPVVGLQSYNAQNECWFEPRNIAPTFTPGLNPPRILEERLRSLEETASLMARAVVKKGNLNSENMHPDYEFFLSRRL</sequence>
<keyword evidence="2" id="KW-0862">Zinc</keyword>
<dbReference type="Pfam" id="PF03604">
    <property type="entry name" value="Zn_ribbon_RPAB4"/>
    <property type="match status" value="1"/>
</dbReference>